<feature type="transmembrane region" description="Helical" evidence="1">
    <location>
        <begin position="406"/>
        <end position="424"/>
    </location>
</feature>
<dbReference type="RefSeq" id="WP_101575999.1">
    <property type="nucleotide sequence ID" value="NZ_PGVA01000008.1"/>
</dbReference>
<dbReference type="EMBL" id="PGVD01000001">
    <property type="protein sequence ID" value="PLS00945.1"/>
    <property type="molecule type" value="Genomic_DNA"/>
</dbReference>
<feature type="transmembrane region" description="Helical" evidence="1">
    <location>
        <begin position="43"/>
        <end position="62"/>
    </location>
</feature>
<feature type="transmembrane region" description="Helical" evidence="1">
    <location>
        <begin position="383"/>
        <end position="400"/>
    </location>
</feature>
<feature type="transmembrane region" description="Helical" evidence="1">
    <location>
        <begin position="12"/>
        <end position="31"/>
    </location>
</feature>
<keyword evidence="5" id="KW-1185">Reference proteome</keyword>
<feature type="transmembrane region" description="Helical" evidence="1">
    <location>
        <begin position="218"/>
        <end position="241"/>
    </location>
</feature>
<dbReference type="Proteomes" id="UP000235114">
    <property type="component" value="Unassembled WGS sequence"/>
</dbReference>
<evidence type="ECO:0000313" key="5">
    <source>
        <dbReference type="Proteomes" id="UP000235114"/>
    </source>
</evidence>
<feature type="transmembrane region" description="Helical" evidence="1">
    <location>
        <begin position="261"/>
        <end position="285"/>
    </location>
</feature>
<dbReference type="OrthoDB" id="3010386at2"/>
<dbReference type="EMBL" id="PGVA01000008">
    <property type="protein sequence ID" value="PLR85057.1"/>
    <property type="molecule type" value="Genomic_DNA"/>
</dbReference>
<reference evidence="2 4" key="1">
    <citation type="submission" date="2017-11" db="EMBL/GenBank/DDBJ databases">
        <title>Comparitive Functional Genomics of Dry Heat Resistant strains isolated from the Viking Spacecraft.</title>
        <authorList>
            <person name="Seuylemezian A."/>
            <person name="Cooper K."/>
            <person name="Vaishampayan P."/>
        </authorList>
    </citation>
    <scope>NUCLEOTIDE SEQUENCE [LARGE SCALE GENOMIC DNA]</scope>
    <source>
        <strain evidence="2 4">M4.6</strain>
    </source>
</reference>
<gene>
    <name evidence="2" type="ORF">CU635_04565</name>
    <name evidence="3" type="ORF">CVD25_00420</name>
</gene>
<sequence>MKSVNKVNSKLFGPWKMFLSFFISSLILYLIGPWEYRNRDDAWMILYILIFILCSTFAYRVGIQKKQKKIKKFTEQPSIPTKLIITSIYVGWAISLYVLVYGFNKYGLPNSSSIASSMAQAYSAGRSNVNIENVFALQLYGNFSFFIYTALILGTLYFNKLNMINKVLIIWLYLNLSLYYIFYNGTQKNIADLFIILLSVKYIKFIRENKKFAFTKKTTFIIAGIIILAFFVNVLLGRAAMMNFSRNLYITSHYHLNFDHWMINWLPFDIGLAISLAIFYFSHGFYGLSLTLQQPFVWTYGLASIPNLAVVVTRIIGESSVIDGLTYPERVESATGYSAWSIWHTAFPWLASDYTFIGAVLILSVSAYIYGKTWREIVFEGKWQSVLLFTILNIQWLYMVANNQLFTARSTTMMFMVTLFLWIMRNKKIQIKK</sequence>
<proteinExistence type="predicted"/>
<evidence type="ECO:0000313" key="2">
    <source>
        <dbReference type="EMBL" id="PLR85057.1"/>
    </source>
</evidence>
<evidence type="ECO:0000313" key="4">
    <source>
        <dbReference type="Proteomes" id="UP000234951"/>
    </source>
</evidence>
<dbReference type="Proteomes" id="UP000234951">
    <property type="component" value="Unassembled WGS sequence"/>
</dbReference>
<dbReference type="AlphaFoldDB" id="A0A2N5GQA4"/>
<evidence type="ECO:0000313" key="3">
    <source>
        <dbReference type="EMBL" id="PLS00945.1"/>
    </source>
</evidence>
<feature type="transmembrane region" description="Helical" evidence="1">
    <location>
        <begin position="167"/>
        <end position="183"/>
    </location>
</feature>
<evidence type="ECO:0000256" key="1">
    <source>
        <dbReference type="SAM" id="Phobius"/>
    </source>
</evidence>
<feature type="transmembrane region" description="Helical" evidence="1">
    <location>
        <begin position="297"/>
        <end position="317"/>
    </location>
</feature>
<reference evidence="3 5" key="2">
    <citation type="submission" date="2017-12" db="EMBL/GenBank/DDBJ databases">
        <title>Comparative Functional Genomics of Dry Heat Resistant strains isolated from the Viking Spacecraft.</title>
        <authorList>
            <person name="Seuylemezian A."/>
            <person name="Cooper K."/>
            <person name="Vaishampayan P."/>
        </authorList>
    </citation>
    <scope>NUCLEOTIDE SEQUENCE [LARGE SCALE GENOMIC DNA]</scope>
    <source>
        <strain evidence="3 5">ATCC 29669</strain>
    </source>
</reference>
<keyword evidence="1" id="KW-0812">Transmembrane</keyword>
<keyword evidence="1" id="KW-1133">Transmembrane helix</keyword>
<protein>
    <recommendedName>
        <fullName evidence="6">Oligosaccharide repeat unit polymerase</fullName>
    </recommendedName>
</protein>
<keyword evidence="1" id="KW-0472">Membrane</keyword>
<feature type="transmembrane region" description="Helical" evidence="1">
    <location>
        <begin position="83"/>
        <end position="103"/>
    </location>
</feature>
<comment type="caution">
    <text evidence="2">The sequence shown here is derived from an EMBL/GenBank/DDBJ whole genome shotgun (WGS) entry which is preliminary data.</text>
</comment>
<accession>A0A2N5GQA4</accession>
<feature type="transmembrane region" description="Helical" evidence="1">
    <location>
        <begin position="354"/>
        <end position="371"/>
    </location>
</feature>
<evidence type="ECO:0008006" key="6">
    <source>
        <dbReference type="Google" id="ProtNLM"/>
    </source>
</evidence>
<feature type="transmembrane region" description="Helical" evidence="1">
    <location>
        <begin position="139"/>
        <end position="158"/>
    </location>
</feature>
<organism evidence="2 4">
    <name type="scientific">Bacillus canaveralius</name>
    <dbReference type="NCBI Taxonomy" id="1403243"/>
    <lineage>
        <taxon>Bacteria</taxon>
        <taxon>Bacillati</taxon>
        <taxon>Bacillota</taxon>
        <taxon>Bacilli</taxon>
        <taxon>Bacillales</taxon>
        <taxon>Bacillaceae</taxon>
        <taxon>Bacillus</taxon>
    </lineage>
</organism>
<feature type="transmembrane region" description="Helical" evidence="1">
    <location>
        <begin position="189"/>
        <end position="206"/>
    </location>
</feature>
<name>A0A2N5GQA4_9BACI</name>